<dbReference type="GO" id="GO:0019216">
    <property type="term" value="P:regulation of lipid metabolic process"/>
    <property type="evidence" value="ECO:0007669"/>
    <property type="project" value="TreeGrafter"/>
</dbReference>
<dbReference type="InterPro" id="IPR047195">
    <property type="entry name" value="TM6SF1-like"/>
</dbReference>
<evidence type="ECO:0000256" key="7">
    <source>
        <dbReference type="PROSITE-ProRule" id="PRU01087"/>
    </source>
</evidence>
<dbReference type="GO" id="GO:0055088">
    <property type="term" value="P:lipid homeostasis"/>
    <property type="evidence" value="ECO:0007669"/>
    <property type="project" value="TreeGrafter"/>
</dbReference>
<evidence type="ECO:0000256" key="4">
    <source>
        <dbReference type="ARBA" id="ARBA00022989"/>
    </source>
</evidence>
<dbReference type="CDD" id="cd21106">
    <property type="entry name" value="TM6SF1-like"/>
    <property type="match status" value="1"/>
</dbReference>
<organism evidence="10 11">
    <name type="scientific">Clupea harengus</name>
    <name type="common">Atlantic herring</name>
    <dbReference type="NCBI Taxonomy" id="7950"/>
    <lineage>
        <taxon>Eukaryota</taxon>
        <taxon>Metazoa</taxon>
        <taxon>Chordata</taxon>
        <taxon>Craniata</taxon>
        <taxon>Vertebrata</taxon>
        <taxon>Euteleostomi</taxon>
        <taxon>Actinopterygii</taxon>
        <taxon>Neopterygii</taxon>
        <taxon>Teleostei</taxon>
        <taxon>Clupei</taxon>
        <taxon>Clupeiformes</taxon>
        <taxon>Clupeoidei</taxon>
        <taxon>Clupeidae</taxon>
        <taxon>Clupea</taxon>
    </lineage>
</organism>
<evidence type="ECO:0000313" key="10">
    <source>
        <dbReference type="Proteomes" id="UP000515152"/>
    </source>
</evidence>
<dbReference type="AlphaFoldDB" id="A0A6P3VG83"/>
<dbReference type="PANTHER" id="PTHR14568:SF13">
    <property type="entry name" value="SI:DKEY-19F23.3"/>
    <property type="match status" value="1"/>
</dbReference>
<dbReference type="RefSeq" id="XP_012671050.2">
    <property type="nucleotide sequence ID" value="XM_012815596.3"/>
</dbReference>
<feature type="transmembrane region" description="Helical" evidence="8">
    <location>
        <begin position="100"/>
        <end position="125"/>
    </location>
</feature>
<dbReference type="CTD" id="791179"/>
<evidence type="ECO:0000256" key="1">
    <source>
        <dbReference type="ARBA" id="ARBA00004127"/>
    </source>
</evidence>
<gene>
    <name evidence="11" type="primary">tm6sf2b</name>
</gene>
<dbReference type="Pfam" id="PF26083">
    <property type="entry name" value="TM_Tm6sf2"/>
    <property type="match status" value="1"/>
</dbReference>
<dbReference type="InterPro" id="IPR059044">
    <property type="entry name" value="TM_Tm6sf1/2"/>
</dbReference>
<keyword evidence="10" id="KW-1185">Reference proteome</keyword>
<dbReference type="GO" id="GO:0033116">
    <property type="term" value="C:endoplasmic reticulum-Golgi intermediate compartment membrane"/>
    <property type="evidence" value="ECO:0007669"/>
    <property type="project" value="TreeGrafter"/>
</dbReference>
<name>A0A6P3VG83_CLUHA</name>
<evidence type="ECO:0000256" key="5">
    <source>
        <dbReference type="ARBA" id="ARBA00023136"/>
    </source>
</evidence>
<proteinExistence type="inferred from homology"/>
<keyword evidence="4 7" id="KW-1133">Transmembrane helix</keyword>
<feature type="domain" description="EXPERA" evidence="9">
    <location>
        <begin position="58"/>
        <end position="183"/>
    </location>
</feature>
<dbReference type="PANTHER" id="PTHR14568">
    <property type="entry name" value="TRANSMEMBRANE SUPERFAMILY 6 MEMBER 1/2"/>
    <property type="match status" value="1"/>
</dbReference>
<dbReference type="GO" id="GO:0005789">
    <property type="term" value="C:endoplasmic reticulum membrane"/>
    <property type="evidence" value="ECO:0007669"/>
    <property type="project" value="TreeGrafter"/>
</dbReference>
<protein>
    <submittedName>
        <fullName evidence="11">Transmembrane 6 superfamily member 2b</fullName>
    </submittedName>
</protein>
<keyword evidence="2 7" id="KW-0812">Transmembrane</keyword>
<feature type="transmembrane region" description="Helical" evidence="8">
    <location>
        <begin position="169"/>
        <end position="188"/>
    </location>
</feature>
<dbReference type="Proteomes" id="UP000515152">
    <property type="component" value="Chromosome 10"/>
</dbReference>
<evidence type="ECO:0000256" key="6">
    <source>
        <dbReference type="ARBA" id="ARBA00034760"/>
    </source>
</evidence>
<dbReference type="OrthoDB" id="8181520at2759"/>
<dbReference type="GeneID" id="105889690"/>
<keyword evidence="5 7" id="KW-0472">Membrane</keyword>
<evidence type="ECO:0000256" key="8">
    <source>
        <dbReference type="SAM" id="Phobius"/>
    </source>
</evidence>
<evidence type="ECO:0000259" key="9">
    <source>
        <dbReference type="PROSITE" id="PS51751"/>
    </source>
</evidence>
<keyword evidence="3" id="KW-0677">Repeat</keyword>
<comment type="subcellular location">
    <subcellularLocation>
        <location evidence="1">Endomembrane system</location>
        <topology evidence="1">Multi-pass membrane protein</topology>
    </subcellularLocation>
</comment>
<accession>A0A6P3VG83</accession>
<evidence type="ECO:0000313" key="11">
    <source>
        <dbReference type="RefSeq" id="XP_012671050.2"/>
    </source>
</evidence>
<comment type="similarity">
    <text evidence="6">Belongs to the TM6SF family.</text>
</comment>
<dbReference type="InterPro" id="IPR033118">
    <property type="entry name" value="EXPERA"/>
</dbReference>
<feature type="transmembrane region" description="Helical" evidence="8">
    <location>
        <begin position="30"/>
        <end position="49"/>
    </location>
</feature>
<feature type="transmembrane region" description="Helical" evidence="8">
    <location>
        <begin position="209"/>
        <end position="231"/>
    </location>
</feature>
<evidence type="ECO:0000256" key="3">
    <source>
        <dbReference type="ARBA" id="ARBA00022737"/>
    </source>
</evidence>
<dbReference type="KEGG" id="char:105889690"/>
<dbReference type="PROSITE" id="PS51751">
    <property type="entry name" value="EXPERA"/>
    <property type="match status" value="2"/>
</dbReference>
<reference evidence="11" key="1">
    <citation type="submission" date="2025-08" db="UniProtKB">
        <authorList>
            <consortium name="RefSeq"/>
        </authorList>
    </citation>
    <scope>IDENTIFICATION</scope>
</reference>
<sequence length="374" mass="42265">MGQEICVFLFSLTALPVLYTMNNVPAYQEPLVILEIGVAVLVAVFFLVYLATRFNPPKDPFFYVFAEFSFTCIIDLVSAMEYDGFASGLMEFYQRTGEPYLGTSYAIMMCYWDGITHFLMYLVLVRRMSKKKPYRSLGLFWAGSLLSNMVVFVAGIAIGKYGLEIRPAFWLNMPFLLVPVWGAVSFFRRPRDPTTITLSKIERKHKLSLVWRPLDLLLSVGLCAAMAFTLFRGLVVLGCPLEEFTSYPTKYEPYLNDPVAYPRVMMLCFLFYALPLLGAFVYGLRTPGCTWMLDWTVFVAGAMTQCQWCHIGASLHPRTAAVYHIPESSMVPVLLVNVLYAAVPLLLAKRCTSDPAFFMSPAALTQSNHEKKVN</sequence>
<feature type="domain" description="EXPERA" evidence="9">
    <location>
        <begin position="214"/>
        <end position="348"/>
    </location>
</feature>
<feature type="transmembrane region" description="Helical" evidence="8">
    <location>
        <begin position="137"/>
        <end position="163"/>
    </location>
</feature>
<evidence type="ECO:0000256" key="2">
    <source>
        <dbReference type="ARBA" id="ARBA00022692"/>
    </source>
</evidence>
<feature type="transmembrane region" description="Helical" evidence="8">
    <location>
        <begin position="61"/>
        <end position="80"/>
    </location>
</feature>
<feature type="transmembrane region" description="Helical" evidence="8">
    <location>
        <begin position="264"/>
        <end position="284"/>
    </location>
</feature>